<name>A0A6A6PFW1_9PEZI</name>
<evidence type="ECO:0000313" key="2">
    <source>
        <dbReference type="EMBL" id="KAF2478869.1"/>
    </source>
</evidence>
<feature type="region of interest" description="Disordered" evidence="1">
    <location>
        <begin position="54"/>
        <end position="155"/>
    </location>
</feature>
<feature type="compositionally biased region" description="Low complexity" evidence="1">
    <location>
        <begin position="112"/>
        <end position="125"/>
    </location>
</feature>
<organism evidence="2 3">
    <name type="scientific">Neohortaea acidophila</name>
    <dbReference type="NCBI Taxonomy" id="245834"/>
    <lineage>
        <taxon>Eukaryota</taxon>
        <taxon>Fungi</taxon>
        <taxon>Dikarya</taxon>
        <taxon>Ascomycota</taxon>
        <taxon>Pezizomycotina</taxon>
        <taxon>Dothideomycetes</taxon>
        <taxon>Dothideomycetidae</taxon>
        <taxon>Mycosphaerellales</taxon>
        <taxon>Teratosphaeriaceae</taxon>
        <taxon>Neohortaea</taxon>
    </lineage>
</organism>
<dbReference type="Proteomes" id="UP000799767">
    <property type="component" value="Unassembled WGS sequence"/>
</dbReference>
<feature type="compositionally biased region" description="Basic and acidic residues" evidence="1">
    <location>
        <begin position="57"/>
        <end position="78"/>
    </location>
</feature>
<sequence>MTATRAPRDKGLSSGVRMRRMRCRKGGGVAGMMSVVDRARGDVVLLRLLPEAMLRGMRGDRRAGGVDGRRASSREVSSRSHAGNSNRNPVANSLNPATNNRSEEEEEEGNKTTKTTKTTPKTPKACTPPAPRASPTSRPTKTCSTARRAGGYGTA</sequence>
<keyword evidence="3" id="KW-1185">Reference proteome</keyword>
<evidence type="ECO:0000256" key="1">
    <source>
        <dbReference type="SAM" id="MobiDB-lite"/>
    </source>
</evidence>
<evidence type="ECO:0000313" key="3">
    <source>
        <dbReference type="Proteomes" id="UP000799767"/>
    </source>
</evidence>
<feature type="compositionally biased region" description="Polar residues" evidence="1">
    <location>
        <begin position="81"/>
        <end position="100"/>
    </location>
</feature>
<dbReference type="GeneID" id="54475961"/>
<accession>A0A6A6PFW1</accession>
<reference evidence="2" key="1">
    <citation type="journal article" date="2020" name="Stud. Mycol.">
        <title>101 Dothideomycetes genomes: a test case for predicting lifestyles and emergence of pathogens.</title>
        <authorList>
            <person name="Haridas S."/>
            <person name="Albert R."/>
            <person name="Binder M."/>
            <person name="Bloem J."/>
            <person name="Labutti K."/>
            <person name="Salamov A."/>
            <person name="Andreopoulos B."/>
            <person name="Baker S."/>
            <person name="Barry K."/>
            <person name="Bills G."/>
            <person name="Bluhm B."/>
            <person name="Cannon C."/>
            <person name="Castanera R."/>
            <person name="Culley D."/>
            <person name="Daum C."/>
            <person name="Ezra D."/>
            <person name="Gonzalez J."/>
            <person name="Henrissat B."/>
            <person name="Kuo A."/>
            <person name="Liang C."/>
            <person name="Lipzen A."/>
            <person name="Lutzoni F."/>
            <person name="Magnuson J."/>
            <person name="Mondo S."/>
            <person name="Nolan M."/>
            <person name="Ohm R."/>
            <person name="Pangilinan J."/>
            <person name="Park H.-J."/>
            <person name="Ramirez L."/>
            <person name="Alfaro M."/>
            <person name="Sun H."/>
            <person name="Tritt A."/>
            <person name="Yoshinaga Y."/>
            <person name="Zwiers L.-H."/>
            <person name="Turgeon B."/>
            <person name="Goodwin S."/>
            <person name="Spatafora J."/>
            <person name="Crous P."/>
            <person name="Grigoriev I."/>
        </authorList>
    </citation>
    <scope>NUCLEOTIDE SEQUENCE</scope>
    <source>
        <strain evidence="2">CBS 113389</strain>
    </source>
</reference>
<dbReference type="RefSeq" id="XP_033585439.1">
    <property type="nucleotide sequence ID" value="XM_033734959.1"/>
</dbReference>
<proteinExistence type="predicted"/>
<gene>
    <name evidence="2" type="ORF">BDY17DRAFT_305961</name>
</gene>
<dbReference type="EMBL" id="MU001643">
    <property type="protein sequence ID" value="KAF2478869.1"/>
    <property type="molecule type" value="Genomic_DNA"/>
</dbReference>
<dbReference type="AlphaFoldDB" id="A0A6A6PFW1"/>
<feature type="compositionally biased region" description="Basic and acidic residues" evidence="1">
    <location>
        <begin position="1"/>
        <end position="11"/>
    </location>
</feature>
<feature type="region of interest" description="Disordered" evidence="1">
    <location>
        <begin position="1"/>
        <end position="20"/>
    </location>
</feature>
<protein>
    <submittedName>
        <fullName evidence="2">Uncharacterized protein</fullName>
    </submittedName>
</protein>